<evidence type="ECO:0000313" key="2">
    <source>
        <dbReference type="EMBL" id="GBH21783.1"/>
    </source>
</evidence>
<evidence type="ECO:0000256" key="1">
    <source>
        <dbReference type="SAM" id="MobiDB-lite"/>
    </source>
</evidence>
<feature type="compositionally biased region" description="Basic residues" evidence="1">
    <location>
        <begin position="60"/>
        <end position="71"/>
    </location>
</feature>
<name>A0A2V0R926_9ZZZZ</name>
<proteinExistence type="predicted"/>
<comment type="caution">
    <text evidence="2">The sequence shown here is derived from an EMBL/GenBank/DDBJ whole genome shotgun (WGS) entry which is preliminary data.</text>
</comment>
<feature type="compositionally biased region" description="Basic and acidic residues" evidence="1">
    <location>
        <begin position="72"/>
        <end position="87"/>
    </location>
</feature>
<dbReference type="AlphaFoldDB" id="A0A2V0R926"/>
<organism evidence="2">
    <name type="scientific">viral metagenome</name>
    <dbReference type="NCBI Taxonomy" id="1070528"/>
    <lineage>
        <taxon>unclassified sequences</taxon>
        <taxon>metagenomes</taxon>
        <taxon>organismal metagenomes</taxon>
    </lineage>
</organism>
<reference evidence="2" key="1">
    <citation type="submission" date="2017-04" db="EMBL/GenBank/DDBJ databases">
        <title>Unveiling RNA virosphere associated with marine microorganisms.</title>
        <authorList>
            <person name="Urayama S."/>
            <person name="Takaki Y."/>
            <person name="Nishi S."/>
            <person name="Yoshida Y."/>
            <person name="Deguchi S."/>
            <person name="Takai K."/>
            <person name="Nunoura T."/>
        </authorList>
    </citation>
    <scope>NUCLEOTIDE SEQUENCE</scope>
</reference>
<feature type="compositionally biased region" description="Polar residues" evidence="1">
    <location>
        <begin position="32"/>
        <end position="46"/>
    </location>
</feature>
<feature type="region of interest" description="Disordered" evidence="1">
    <location>
        <begin position="1"/>
        <end position="96"/>
    </location>
</feature>
<sequence>MFVPNMPTPGGRNNKKSISLRPGNRVGKPISGNENTVSMTLPQVNPQADVMKLATQTKMQTKRGTKSRGRKGRDNDTDERERRDPESFRAPVDRTNFFDTDKGTRVNFSLPVKSNYAVQQMENPELIQNNRFNGKLQINLSTFQRSDYLTPVLSDNVTAQYKQIYNRLSREVYQEFRSNIDTIWTFNNFYSAMDAAVRALELFYTVDSVLSYTSNTSRRDENKVLTDYRNRLQSDFDILGYQNSLRRTLKGVTFPEEFSNLIRWTFQSYTSNEDVDQAMNYRFCPTSAFVGDVASLSSSVEAMYTPIMNGITLPEHTRIYAMLAKIRPNWEIVSLPKSCNSAVFDPRHYEMFCNQACVYEDSGGIKFFPNFAEKAINGTLVYCSLQNPEDSDGLAFTLHSPFADNTGVGTNTFFSIDWTNNVSFQRSGNKFIWSEDAGEFVAPYDLNPTTMTQSEDVHKVYSEFDQGLVWASSSPNGRFQRVHFDVVTSQLITIREFMDSLFGLE</sequence>
<dbReference type="EMBL" id="BDQA01000333">
    <property type="protein sequence ID" value="GBH21783.1"/>
    <property type="molecule type" value="Genomic_RNA"/>
</dbReference>
<evidence type="ECO:0008006" key="3">
    <source>
        <dbReference type="Google" id="ProtNLM"/>
    </source>
</evidence>
<protein>
    <recommendedName>
        <fullName evidence="3">Capsid protein</fullName>
    </recommendedName>
</protein>
<accession>A0A2V0R926</accession>